<proteinExistence type="predicted"/>
<dbReference type="AlphaFoldDB" id="A0A1F7X5H4"/>
<feature type="domain" description="LytR/CpsA/Psr regulator C-terminal" evidence="3">
    <location>
        <begin position="97"/>
        <end position="159"/>
    </location>
</feature>
<evidence type="ECO:0000256" key="2">
    <source>
        <dbReference type="SAM" id="Phobius"/>
    </source>
</evidence>
<protein>
    <recommendedName>
        <fullName evidence="3">LytR/CpsA/Psr regulator C-terminal domain-containing protein</fullName>
    </recommendedName>
</protein>
<evidence type="ECO:0000259" key="3">
    <source>
        <dbReference type="Pfam" id="PF13399"/>
    </source>
</evidence>
<keyword evidence="2" id="KW-0812">Transmembrane</keyword>
<reference evidence="4 5" key="1">
    <citation type="journal article" date="2016" name="Nat. Commun.">
        <title>Thousands of microbial genomes shed light on interconnected biogeochemical processes in an aquifer system.</title>
        <authorList>
            <person name="Anantharaman K."/>
            <person name="Brown C.T."/>
            <person name="Hug L.A."/>
            <person name="Sharon I."/>
            <person name="Castelle C.J."/>
            <person name="Probst A.J."/>
            <person name="Thomas B.C."/>
            <person name="Singh A."/>
            <person name="Wilkins M.J."/>
            <person name="Karaoz U."/>
            <person name="Brodie E.L."/>
            <person name="Williams K.H."/>
            <person name="Hubbard S.S."/>
            <person name="Banfield J.F."/>
        </authorList>
    </citation>
    <scope>NUCLEOTIDE SEQUENCE [LARGE SCALE GENOMIC DNA]</scope>
</reference>
<feature type="compositionally biased region" description="Low complexity" evidence="1">
    <location>
        <begin position="77"/>
        <end position="91"/>
    </location>
</feature>
<dbReference type="InterPro" id="IPR027381">
    <property type="entry name" value="LytR/CpsA/Psr_C"/>
</dbReference>
<name>A0A1F7X5H4_9BACT</name>
<gene>
    <name evidence="4" type="ORF">A2Y68_02790</name>
</gene>
<feature type="transmembrane region" description="Helical" evidence="2">
    <location>
        <begin position="38"/>
        <end position="57"/>
    </location>
</feature>
<sequence length="214" mass="22789">MDENPQEEQINQEVAEEKTPEVGFPMAAPKPKSKINKLVIFALVLLVLVGGGIFLFTRSSKDKTEDISPTPAVEGLTSPTATTSPSVTPTSIDKSKISIEIQNGTGIPGEAAYLETQLKSLGYKDFKVGNAEDQTETITTVTFAKSLSSSIVDEITKKLEEVYKDVETKTSSTQKVDILIVTGLKKGATPKPTTTTTPTPTKTPTATPTATPST</sequence>
<evidence type="ECO:0000313" key="4">
    <source>
        <dbReference type="EMBL" id="OGM10336.1"/>
    </source>
</evidence>
<dbReference type="Pfam" id="PF13399">
    <property type="entry name" value="LytR_C"/>
    <property type="match status" value="1"/>
</dbReference>
<comment type="caution">
    <text evidence="4">The sequence shown here is derived from an EMBL/GenBank/DDBJ whole genome shotgun (WGS) entry which is preliminary data.</text>
</comment>
<keyword evidence="2" id="KW-0472">Membrane</keyword>
<feature type="region of interest" description="Disordered" evidence="1">
    <location>
        <begin position="63"/>
        <end position="91"/>
    </location>
</feature>
<accession>A0A1F7X5H4</accession>
<dbReference type="EMBL" id="MGFR01000001">
    <property type="protein sequence ID" value="OGM10336.1"/>
    <property type="molecule type" value="Genomic_DNA"/>
</dbReference>
<organism evidence="4 5">
    <name type="scientific">Candidatus Woesebacteria bacterium RBG_13_46_13</name>
    <dbReference type="NCBI Taxonomy" id="1802479"/>
    <lineage>
        <taxon>Bacteria</taxon>
        <taxon>Candidatus Woeseibacteriota</taxon>
    </lineage>
</organism>
<dbReference type="STRING" id="1802479.A2Y68_02790"/>
<dbReference type="Gene3D" id="3.30.70.2390">
    <property type="match status" value="1"/>
</dbReference>
<evidence type="ECO:0000313" key="5">
    <source>
        <dbReference type="Proteomes" id="UP000176778"/>
    </source>
</evidence>
<feature type="compositionally biased region" description="Low complexity" evidence="1">
    <location>
        <begin position="189"/>
        <end position="214"/>
    </location>
</feature>
<keyword evidence="2" id="KW-1133">Transmembrane helix</keyword>
<feature type="region of interest" description="Disordered" evidence="1">
    <location>
        <begin position="1"/>
        <end position="25"/>
    </location>
</feature>
<evidence type="ECO:0000256" key="1">
    <source>
        <dbReference type="SAM" id="MobiDB-lite"/>
    </source>
</evidence>
<dbReference type="Proteomes" id="UP000176778">
    <property type="component" value="Unassembled WGS sequence"/>
</dbReference>
<feature type="region of interest" description="Disordered" evidence="1">
    <location>
        <begin position="186"/>
        <end position="214"/>
    </location>
</feature>